<dbReference type="PRINTS" id="PR00682">
    <property type="entry name" value="IPNSYNTHASE"/>
</dbReference>
<evidence type="ECO:0000259" key="1">
    <source>
        <dbReference type="PROSITE" id="PS51471"/>
    </source>
</evidence>
<gene>
    <name evidence="2" type="ORF">METZ01_LOCUS195465</name>
</gene>
<dbReference type="Pfam" id="PF14226">
    <property type="entry name" value="DIOX_N"/>
    <property type="match status" value="1"/>
</dbReference>
<feature type="domain" description="Fe2OG dioxygenase" evidence="1">
    <location>
        <begin position="174"/>
        <end position="286"/>
    </location>
</feature>
<sequence length="329" mass="37300">MAQVPLIDIGPFLDGGLEAKQAVAKELDEACRKIGFLVIEGHGVSEDLIAEVHEVSEEYFALPFWEKMRFKMPPDRYRGYTPMGTEGLALSLGNETPPDLKESFSIGPFKHPYDEYYFGAAGARYFAPNMWPDQPASMRRIWEQYFSEMEELAASLMRIFAVALGMPELTFEDKINRHITNFSAIRYPGQEKIEPAAKQLRAGAHTDYGSLTIVQTNTDVGGLEVMTNEGKWEGVPWMPNTFSVNIGDLMAEWTNDRWVSTLHRVANPPRDRASTHKTSLLFFHQPNYDATIECLPTCVNEENPEKYGRTTSGEHVTMKINKHRIEETV</sequence>
<organism evidence="2">
    <name type="scientific">marine metagenome</name>
    <dbReference type="NCBI Taxonomy" id="408172"/>
    <lineage>
        <taxon>unclassified sequences</taxon>
        <taxon>metagenomes</taxon>
        <taxon>ecological metagenomes</taxon>
    </lineage>
</organism>
<proteinExistence type="predicted"/>
<dbReference type="Gene3D" id="2.60.120.330">
    <property type="entry name" value="B-lactam Antibiotic, Isopenicillin N Synthase, Chain"/>
    <property type="match status" value="1"/>
</dbReference>
<dbReference type="EMBL" id="UINC01041397">
    <property type="protein sequence ID" value="SVB42611.1"/>
    <property type="molecule type" value="Genomic_DNA"/>
</dbReference>
<dbReference type="AlphaFoldDB" id="A0A382DY21"/>
<accession>A0A382DY21</accession>
<dbReference type="PROSITE" id="PS51471">
    <property type="entry name" value="FE2OG_OXY"/>
    <property type="match status" value="1"/>
</dbReference>
<dbReference type="Pfam" id="PF03171">
    <property type="entry name" value="2OG-FeII_Oxy"/>
    <property type="match status" value="1"/>
</dbReference>
<dbReference type="InterPro" id="IPR050231">
    <property type="entry name" value="Iron_ascorbate_oxido_reductase"/>
</dbReference>
<dbReference type="InterPro" id="IPR005123">
    <property type="entry name" value="Oxoglu/Fe-dep_dioxygenase_dom"/>
</dbReference>
<dbReference type="InterPro" id="IPR044861">
    <property type="entry name" value="IPNS-like_FE2OG_OXY"/>
</dbReference>
<dbReference type="SUPFAM" id="SSF51197">
    <property type="entry name" value="Clavaminate synthase-like"/>
    <property type="match status" value="1"/>
</dbReference>
<reference evidence="2" key="1">
    <citation type="submission" date="2018-05" db="EMBL/GenBank/DDBJ databases">
        <authorList>
            <person name="Lanie J.A."/>
            <person name="Ng W.-L."/>
            <person name="Kazmierczak K.M."/>
            <person name="Andrzejewski T.M."/>
            <person name="Davidsen T.M."/>
            <person name="Wayne K.J."/>
            <person name="Tettelin H."/>
            <person name="Glass J.I."/>
            <person name="Rusch D."/>
            <person name="Podicherti R."/>
            <person name="Tsui H.-C.T."/>
            <person name="Winkler M.E."/>
        </authorList>
    </citation>
    <scope>NUCLEOTIDE SEQUENCE</scope>
</reference>
<name>A0A382DY21_9ZZZZ</name>
<dbReference type="InterPro" id="IPR026992">
    <property type="entry name" value="DIOX_N"/>
</dbReference>
<dbReference type="InterPro" id="IPR027443">
    <property type="entry name" value="IPNS-like_sf"/>
</dbReference>
<dbReference type="PANTHER" id="PTHR47990">
    <property type="entry name" value="2-OXOGLUTARATE (2OG) AND FE(II)-DEPENDENT OXYGENASE SUPERFAMILY PROTEIN-RELATED"/>
    <property type="match status" value="1"/>
</dbReference>
<protein>
    <recommendedName>
        <fullName evidence="1">Fe2OG dioxygenase domain-containing protein</fullName>
    </recommendedName>
</protein>
<evidence type="ECO:0000313" key="2">
    <source>
        <dbReference type="EMBL" id="SVB42611.1"/>
    </source>
</evidence>